<dbReference type="RefSeq" id="WP_069444996.1">
    <property type="nucleotide sequence ID" value="NZ_LPWE01000012.1"/>
</dbReference>
<proteinExistence type="predicted"/>
<protein>
    <submittedName>
        <fullName evidence="2">Uncharacterized protein</fullName>
    </submittedName>
</protein>
<organism evidence="2 3">
    <name type="scientific">Methyloceanibacter stevinii</name>
    <dbReference type="NCBI Taxonomy" id="1774970"/>
    <lineage>
        <taxon>Bacteria</taxon>
        <taxon>Pseudomonadati</taxon>
        <taxon>Pseudomonadota</taxon>
        <taxon>Alphaproteobacteria</taxon>
        <taxon>Hyphomicrobiales</taxon>
        <taxon>Hyphomicrobiaceae</taxon>
        <taxon>Methyloceanibacter</taxon>
    </lineage>
</organism>
<dbReference type="AlphaFoldDB" id="A0A1E3VM88"/>
<evidence type="ECO:0000256" key="1">
    <source>
        <dbReference type="SAM" id="MobiDB-lite"/>
    </source>
</evidence>
<comment type="caution">
    <text evidence="2">The sequence shown here is derived from an EMBL/GenBank/DDBJ whole genome shotgun (WGS) entry which is preliminary data.</text>
</comment>
<dbReference type="EMBL" id="LPWE01000012">
    <property type="protein sequence ID" value="ODR94640.1"/>
    <property type="molecule type" value="Genomic_DNA"/>
</dbReference>
<keyword evidence="3" id="KW-1185">Reference proteome</keyword>
<dbReference type="Proteomes" id="UP000094172">
    <property type="component" value="Unassembled WGS sequence"/>
</dbReference>
<accession>A0A1E3VM88</accession>
<reference evidence="2 3" key="1">
    <citation type="journal article" date="2016" name="Environ. Microbiol.">
        <title>New Methyloceanibacter diversity from North Sea sediments includes methanotroph containing solely the soluble methane monooxygenase.</title>
        <authorList>
            <person name="Vekeman B."/>
            <person name="Kerckhof F.M."/>
            <person name="Cremers G."/>
            <person name="de Vos P."/>
            <person name="Vandamme P."/>
            <person name="Boon N."/>
            <person name="Op den Camp H.J."/>
            <person name="Heylen K."/>
        </authorList>
    </citation>
    <scope>NUCLEOTIDE SEQUENCE [LARGE SCALE GENOMIC DNA]</scope>
    <source>
        <strain evidence="2 3">R-67176</strain>
    </source>
</reference>
<feature type="region of interest" description="Disordered" evidence="1">
    <location>
        <begin position="68"/>
        <end position="100"/>
    </location>
</feature>
<evidence type="ECO:0000313" key="3">
    <source>
        <dbReference type="Proteomes" id="UP000094172"/>
    </source>
</evidence>
<name>A0A1E3VM88_9HYPH</name>
<gene>
    <name evidence="2" type="ORF">AUC70_08440</name>
</gene>
<sequence>MNEVSPSANRISAALRALRQVYADSATDKAVLGLKCLQAVMVELAADGVPADDLKPLVDLETVVAASAPAAATSTPTPTPTPAPALAERQRDRRRKAPPSNALLARSAAVIDLLVKDGQGEEGAAQTVMRHLLVAGVPAPERGGDSRGWRRLLEFRNTLVHGGGPEEARVEYAAFARELEEIPPAQRVHTALSEKLWDRRRQARRQAG</sequence>
<evidence type="ECO:0000313" key="2">
    <source>
        <dbReference type="EMBL" id="ODR94640.1"/>
    </source>
</evidence>